<gene>
    <name evidence="2" type="ORF">Plo01_45970</name>
</gene>
<feature type="compositionally biased region" description="Basic and acidic residues" evidence="1">
    <location>
        <begin position="1"/>
        <end position="10"/>
    </location>
</feature>
<keyword evidence="3" id="KW-1185">Reference proteome</keyword>
<feature type="compositionally biased region" description="Basic residues" evidence="1">
    <location>
        <begin position="14"/>
        <end position="23"/>
    </location>
</feature>
<name>A0A8J3W724_9ACTN</name>
<sequence>MAVNRFRVDPGRSPGRRCRRRSCARGEGGTQNAPDEAVFEAIIYLLIERVCVTGSAVAFRDLKSPPRITGAVLETA</sequence>
<evidence type="ECO:0000313" key="2">
    <source>
        <dbReference type="EMBL" id="GIH78168.1"/>
    </source>
</evidence>
<comment type="caution">
    <text evidence="2">The sequence shown here is derived from an EMBL/GenBank/DDBJ whole genome shotgun (WGS) entry which is preliminary data.</text>
</comment>
<dbReference type="AlphaFoldDB" id="A0A8J3W724"/>
<dbReference type="EMBL" id="BOOH01000037">
    <property type="protein sequence ID" value="GIH78168.1"/>
    <property type="molecule type" value="Genomic_DNA"/>
</dbReference>
<protein>
    <submittedName>
        <fullName evidence="2">Uncharacterized protein</fullName>
    </submittedName>
</protein>
<dbReference type="Proteomes" id="UP000616724">
    <property type="component" value="Unassembled WGS sequence"/>
</dbReference>
<evidence type="ECO:0000256" key="1">
    <source>
        <dbReference type="SAM" id="MobiDB-lite"/>
    </source>
</evidence>
<accession>A0A8J3W724</accession>
<feature type="region of interest" description="Disordered" evidence="1">
    <location>
        <begin position="1"/>
        <end position="32"/>
    </location>
</feature>
<proteinExistence type="predicted"/>
<reference evidence="2 3" key="1">
    <citation type="submission" date="2021-01" db="EMBL/GenBank/DDBJ databases">
        <title>Whole genome shotgun sequence of Planobispora longispora NBRC 13918.</title>
        <authorList>
            <person name="Komaki H."/>
            <person name="Tamura T."/>
        </authorList>
    </citation>
    <scope>NUCLEOTIDE SEQUENCE [LARGE SCALE GENOMIC DNA]</scope>
    <source>
        <strain evidence="2 3">NBRC 13918</strain>
    </source>
</reference>
<evidence type="ECO:0000313" key="3">
    <source>
        <dbReference type="Proteomes" id="UP000616724"/>
    </source>
</evidence>
<organism evidence="2 3">
    <name type="scientific">Planobispora longispora</name>
    <dbReference type="NCBI Taxonomy" id="28887"/>
    <lineage>
        <taxon>Bacteria</taxon>
        <taxon>Bacillati</taxon>
        <taxon>Actinomycetota</taxon>
        <taxon>Actinomycetes</taxon>
        <taxon>Streptosporangiales</taxon>
        <taxon>Streptosporangiaceae</taxon>
        <taxon>Planobispora</taxon>
    </lineage>
</organism>